<dbReference type="EMBL" id="JAVDTR010000023">
    <property type="protein sequence ID" value="MDR6727104.1"/>
    <property type="molecule type" value="Genomic_DNA"/>
</dbReference>
<dbReference type="AlphaFoldDB" id="A0AAP5H670"/>
<dbReference type="Proteomes" id="UP001254832">
    <property type="component" value="Unassembled WGS sequence"/>
</dbReference>
<feature type="signal peptide" evidence="2">
    <location>
        <begin position="1"/>
        <end position="22"/>
    </location>
</feature>
<organism evidence="3 4">
    <name type="scientific">Paenibacillus amylolyticus</name>
    <dbReference type="NCBI Taxonomy" id="1451"/>
    <lineage>
        <taxon>Bacteria</taxon>
        <taxon>Bacillati</taxon>
        <taxon>Bacillota</taxon>
        <taxon>Bacilli</taxon>
        <taxon>Bacillales</taxon>
        <taxon>Paenibacillaceae</taxon>
        <taxon>Paenibacillus</taxon>
    </lineage>
</organism>
<gene>
    <name evidence="3" type="ORF">J2W91_005629</name>
</gene>
<evidence type="ECO:0000313" key="3">
    <source>
        <dbReference type="EMBL" id="MDR6727104.1"/>
    </source>
</evidence>
<reference evidence="3" key="1">
    <citation type="submission" date="2023-07" db="EMBL/GenBank/DDBJ databases">
        <title>Sorghum-associated microbial communities from plants grown in Nebraska, USA.</title>
        <authorList>
            <person name="Schachtman D."/>
        </authorList>
    </citation>
    <scope>NUCLEOTIDE SEQUENCE</scope>
    <source>
        <strain evidence="3">BE80</strain>
    </source>
</reference>
<proteinExistence type="predicted"/>
<dbReference type="RefSeq" id="WP_310145785.1">
    <property type="nucleotide sequence ID" value="NZ_JAVDTR010000023.1"/>
</dbReference>
<dbReference type="Gene3D" id="3.10.450.730">
    <property type="entry name" value="BLIP domain"/>
    <property type="match status" value="1"/>
</dbReference>
<evidence type="ECO:0000256" key="2">
    <source>
        <dbReference type="SAM" id="SignalP"/>
    </source>
</evidence>
<feature type="chain" id="PRO_5042856389" evidence="2">
    <location>
        <begin position="23"/>
        <end position="173"/>
    </location>
</feature>
<dbReference type="PROSITE" id="PS51257">
    <property type="entry name" value="PROKAR_LIPOPROTEIN"/>
    <property type="match status" value="1"/>
</dbReference>
<keyword evidence="2" id="KW-0732">Signal</keyword>
<sequence>MKRTMKGMLGGTALLMSLTLLSACTSKEATTGAVDTNGLEDKIAGLEQRLAEQVQKSGEQDNKIAELEKKLNELSTTVSTATETGGTTTGAPTNNGSAGKGDGVLITFAQYEKLEVGMTVEEVIAILGGEGEALSEAENMVVYNYKGTGDTGANAVIAFQSGKLLTKAQSGLQ</sequence>
<accession>A0AAP5H670</accession>
<protein>
    <submittedName>
        <fullName evidence="3">TolA-binding protein</fullName>
    </submittedName>
</protein>
<name>A0AAP5H670_PAEAM</name>
<evidence type="ECO:0000313" key="4">
    <source>
        <dbReference type="Proteomes" id="UP001254832"/>
    </source>
</evidence>
<feature type="region of interest" description="Disordered" evidence="1">
    <location>
        <begin position="76"/>
        <end position="96"/>
    </location>
</feature>
<comment type="caution">
    <text evidence="3">The sequence shown here is derived from an EMBL/GenBank/DDBJ whole genome shotgun (WGS) entry which is preliminary data.</text>
</comment>
<evidence type="ECO:0000256" key="1">
    <source>
        <dbReference type="SAM" id="MobiDB-lite"/>
    </source>
</evidence>